<dbReference type="PANTHER" id="PTHR11161">
    <property type="entry name" value="O-ACYLTRANSFERASE"/>
    <property type="match status" value="1"/>
</dbReference>
<dbReference type="PANTHER" id="PTHR11161:SF0">
    <property type="entry name" value="O-ACYLTRANSFERASE LIKE PROTEIN"/>
    <property type="match status" value="1"/>
</dbReference>
<dbReference type="EMBL" id="CAJZBQ010000057">
    <property type="protein sequence ID" value="CAG9334032.1"/>
    <property type="molecule type" value="Genomic_DNA"/>
</dbReference>
<name>A0AAU9KJ41_9CILI</name>
<dbReference type="SUPFAM" id="SSF52540">
    <property type="entry name" value="P-loop containing nucleoside triphosphate hydrolases"/>
    <property type="match status" value="1"/>
</dbReference>
<dbReference type="InterPro" id="IPR005225">
    <property type="entry name" value="Small_GTP-bd"/>
</dbReference>
<keyword evidence="2" id="KW-0732">Signal</keyword>
<evidence type="ECO:0000256" key="2">
    <source>
        <dbReference type="SAM" id="SignalP"/>
    </source>
</evidence>
<keyword evidence="1" id="KW-0472">Membrane</keyword>
<feature type="domain" description="Acyltransferase 3" evidence="3">
    <location>
        <begin position="237"/>
        <end position="627"/>
    </location>
</feature>
<feature type="transmembrane region" description="Helical" evidence="1">
    <location>
        <begin position="500"/>
        <end position="521"/>
    </location>
</feature>
<dbReference type="InterPro" id="IPR001806">
    <property type="entry name" value="Small_GTPase"/>
</dbReference>
<dbReference type="AlphaFoldDB" id="A0AAU9KJ41"/>
<dbReference type="SMART" id="SM00175">
    <property type="entry name" value="RAB"/>
    <property type="match status" value="1"/>
</dbReference>
<keyword evidence="5" id="KW-1185">Reference proteome</keyword>
<dbReference type="PRINTS" id="PR00449">
    <property type="entry name" value="RASTRNSFRMNG"/>
</dbReference>
<feature type="transmembrane region" description="Helical" evidence="1">
    <location>
        <begin position="389"/>
        <end position="408"/>
    </location>
</feature>
<dbReference type="Gene3D" id="3.40.50.300">
    <property type="entry name" value="P-loop containing nucleotide triphosphate hydrolases"/>
    <property type="match status" value="1"/>
</dbReference>
<organism evidence="4 5">
    <name type="scientific">Blepharisma stoltei</name>
    <dbReference type="NCBI Taxonomy" id="1481888"/>
    <lineage>
        <taxon>Eukaryota</taxon>
        <taxon>Sar</taxon>
        <taxon>Alveolata</taxon>
        <taxon>Ciliophora</taxon>
        <taxon>Postciliodesmatophora</taxon>
        <taxon>Heterotrichea</taxon>
        <taxon>Heterotrichida</taxon>
        <taxon>Blepharismidae</taxon>
        <taxon>Blepharisma</taxon>
    </lineage>
</organism>
<dbReference type="GO" id="GO:0005525">
    <property type="term" value="F:GTP binding"/>
    <property type="evidence" value="ECO:0007669"/>
    <property type="project" value="InterPro"/>
</dbReference>
<feature type="transmembrane region" description="Helical" evidence="1">
    <location>
        <begin position="280"/>
        <end position="308"/>
    </location>
</feature>
<evidence type="ECO:0000313" key="5">
    <source>
        <dbReference type="Proteomes" id="UP001162131"/>
    </source>
</evidence>
<feature type="signal peptide" evidence="2">
    <location>
        <begin position="1"/>
        <end position="16"/>
    </location>
</feature>
<dbReference type="SMART" id="SM00174">
    <property type="entry name" value="RHO"/>
    <property type="match status" value="1"/>
</dbReference>
<feature type="transmembrane region" description="Helical" evidence="1">
    <location>
        <begin position="415"/>
        <end position="437"/>
    </location>
</feature>
<feature type="chain" id="PRO_5043493787" description="Acyltransferase 3 domain-containing protein" evidence="2">
    <location>
        <begin position="17"/>
        <end position="846"/>
    </location>
</feature>
<feature type="transmembrane region" description="Helical" evidence="1">
    <location>
        <begin position="320"/>
        <end position="341"/>
    </location>
</feature>
<feature type="transmembrane region" description="Helical" evidence="1">
    <location>
        <begin position="614"/>
        <end position="644"/>
    </location>
</feature>
<dbReference type="Proteomes" id="UP001162131">
    <property type="component" value="Unassembled WGS sequence"/>
</dbReference>
<feature type="transmembrane region" description="Helical" evidence="1">
    <location>
        <begin position="241"/>
        <end position="260"/>
    </location>
</feature>
<protein>
    <recommendedName>
        <fullName evidence="3">Acyltransferase 3 domain-containing protein</fullName>
    </recommendedName>
</protein>
<dbReference type="PROSITE" id="PS51419">
    <property type="entry name" value="RAB"/>
    <property type="match status" value="1"/>
</dbReference>
<feature type="transmembrane region" description="Helical" evidence="1">
    <location>
        <begin position="155"/>
        <end position="176"/>
    </location>
</feature>
<gene>
    <name evidence="4" type="ORF">BSTOLATCC_MIC59837</name>
</gene>
<feature type="transmembrane region" description="Helical" evidence="1">
    <location>
        <begin position="541"/>
        <end position="563"/>
    </location>
</feature>
<accession>A0AAU9KJ41</accession>
<sequence>MKILCKIFISLSIAWASNVTLCFQELALVFKSAPNSFETDPDRYSKMFTYTGKSLNDLGRYDDCEALSDTKYTLIEIIRHPFVGYSVCGPSICSEENYIEIINDAINSFFNTDPIKQSLFLPGTLRETIKNTSAVIHFPHTYVEKHFKITAGATFMILFCVFIGLIGITGTAIDIIQSVKEEENELGSEYSELRDLNDKSPINVKRKKSRIREFLLNFSAKRNAKILMKANDDENLKFFDFVRWVSVCWLIVATVAYYFFNNSVLANVMKLEQLLDKDENIVFFSGLYSLDTLFWISGFTFTLFLLYFCEGDHKYYFKAIFSEYALKAPIFLSATLFFWSLQKYIGQGPLWYQGNEINDECNDYWWSNAIYVNNFVPDFKFTRCLSNGYYLACEMQFFIITLPIVWIYKKSYKIAWLFISVLSAIGVTSAAIIASHYNLNVVVLAENYHDYFDYYFSKPYCRVPSYAFGIGGAFIYYTKCNYQKRDRIAEQIIKYFENRYIRWGAVLFGLFLWTFIIDIQYSAYKDDDYQFDNWTQGQNVAYIASCKVVNATGISLMGLPLILGHFTYFRYPMSLQMWAPLGKLTYCAYLIHLNIIDIIMKSQKSSLYLQKLNIYWYSIALIGIVYIFAVPFALFVEIPLYNFLSYKLKSKPIKKKQSKKANTTNLKILVLGNSKVGKTSLLNQYINKKFDLDQDETDYAELFIKDVVLDGNSICLNIWDIPGHQRYLSFELAFYRDTDCCVIVYDINSDKSFQAIKDWKEEFLNVAKPEFPEEFPFIIIGNKIDVEHRDVSYDDALEWCKGDGEMNLFEVSAKEATNIEKVFQVISEKALHHMEKQLKTSLNSNQ</sequence>
<dbReference type="FunFam" id="3.40.50.300:FF:001447">
    <property type="entry name" value="Ras-related protein Rab-1B"/>
    <property type="match status" value="1"/>
</dbReference>
<dbReference type="NCBIfam" id="TIGR00231">
    <property type="entry name" value="small_GTP"/>
    <property type="match status" value="1"/>
</dbReference>
<dbReference type="InterPro" id="IPR052728">
    <property type="entry name" value="O2_lipid_transport_reg"/>
</dbReference>
<dbReference type="InterPro" id="IPR027417">
    <property type="entry name" value="P-loop_NTPase"/>
</dbReference>
<comment type="caution">
    <text evidence="4">The sequence shown here is derived from an EMBL/GenBank/DDBJ whole genome shotgun (WGS) entry which is preliminary data.</text>
</comment>
<dbReference type="GO" id="GO:0016747">
    <property type="term" value="F:acyltransferase activity, transferring groups other than amino-acyl groups"/>
    <property type="evidence" value="ECO:0007669"/>
    <property type="project" value="InterPro"/>
</dbReference>
<evidence type="ECO:0000256" key="1">
    <source>
        <dbReference type="SAM" id="Phobius"/>
    </source>
</evidence>
<evidence type="ECO:0000259" key="3">
    <source>
        <dbReference type="Pfam" id="PF01757"/>
    </source>
</evidence>
<keyword evidence="1" id="KW-1133">Transmembrane helix</keyword>
<dbReference type="SMART" id="SM00173">
    <property type="entry name" value="RAS"/>
    <property type="match status" value="1"/>
</dbReference>
<feature type="transmembrane region" description="Helical" evidence="1">
    <location>
        <begin position="463"/>
        <end position="479"/>
    </location>
</feature>
<evidence type="ECO:0000313" key="4">
    <source>
        <dbReference type="EMBL" id="CAG9334032.1"/>
    </source>
</evidence>
<proteinExistence type="predicted"/>
<dbReference type="Pfam" id="PF01757">
    <property type="entry name" value="Acyl_transf_3"/>
    <property type="match status" value="1"/>
</dbReference>
<keyword evidence="1" id="KW-0812">Transmembrane</keyword>
<dbReference type="Pfam" id="PF00071">
    <property type="entry name" value="Ras"/>
    <property type="match status" value="1"/>
</dbReference>
<reference evidence="4" key="1">
    <citation type="submission" date="2021-09" db="EMBL/GenBank/DDBJ databases">
        <authorList>
            <consortium name="AG Swart"/>
            <person name="Singh M."/>
            <person name="Singh A."/>
            <person name="Seah K."/>
            <person name="Emmerich C."/>
        </authorList>
    </citation>
    <scope>NUCLEOTIDE SEQUENCE</scope>
    <source>
        <strain evidence="4">ATCC30299</strain>
    </source>
</reference>
<dbReference type="GO" id="GO:0003924">
    <property type="term" value="F:GTPase activity"/>
    <property type="evidence" value="ECO:0007669"/>
    <property type="project" value="InterPro"/>
</dbReference>
<dbReference type="PROSITE" id="PS51421">
    <property type="entry name" value="RAS"/>
    <property type="match status" value="1"/>
</dbReference>
<dbReference type="InterPro" id="IPR002656">
    <property type="entry name" value="Acyl_transf_3_dom"/>
</dbReference>